<feature type="domain" description="DAGKc" evidence="5">
    <location>
        <begin position="64"/>
        <end position="142"/>
    </location>
</feature>
<dbReference type="PANTHER" id="PTHR12358:SF54">
    <property type="entry name" value="SPHINGOSINE KINASE RELATED PROTEIN"/>
    <property type="match status" value="1"/>
</dbReference>
<evidence type="ECO:0000256" key="4">
    <source>
        <dbReference type="ARBA" id="ARBA00022840"/>
    </source>
</evidence>
<name>A0A2Z4IMP4_9BACT</name>
<dbReference type="GO" id="GO:0016301">
    <property type="term" value="F:kinase activity"/>
    <property type="evidence" value="ECO:0007669"/>
    <property type="project" value="UniProtKB-KW"/>
</dbReference>
<dbReference type="Pfam" id="PF00781">
    <property type="entry name" value="DAGK_cat"/>
    <property type="match status" value="1"/>
</dbReference>
<evidence type="ECO:0000256" key="1">
    <source>
        <dbReference type="ARBA" id="ARBA00022679"/>
    </source>
</evidence>
<keyword evidence="1" id="KW-0808">Transferase</keyword>
<evidence type="ECO:0000256" key="2">
    <source>
        <dbReference type="ARBA" id="ARBA00022741"/>
    </source>
</evidence>
<evidence type="ECO:0000256" key="3">
    <source>
        <dbReference type="ARBA" id="ARBA00022777"/>
    </source>
</evidence>
<dbReference type="Gene3D" id="2.60.200.40">
    <property type="match status" value="1"/>
</dbReference>
<dbReference type="InterPro" id="IPR050187">
    <property type="entry name" value="Lipid_Phosphate_FormReg"/>
</dbReference>
<dbReference type="AlphaFoldDB" id="A0A2Z4IMP4"/>
<dbReference type="Gene3D" id="3.40.50.10330">
    <property type="entry name" value="Probable inorganic polyphosphate/atp-NAD kinase, domain 1"/>
    <property type="match status" value="1"/>
</dbReference>
<keyword evidence="2" id="KW-0547">Nucleotide-binding</keyword>
<keyword evidence="7" id="KW-1185">Reference proteome</keyword>
<proteinExistence type="predicted"/>
<dbReference type="KEGG" id="est:DN752_18755"/>
<dbReference type="InterPro" id="IPR016064">
    <property type="entry name" value="NAD/diacylglycerol_kinase_sf"/>
</dbReference>
<sequence length="330" mass="37100">MRCYKASQEQNDKLYRLIKMDITLLYNPTAGKGEFDLDSTLAFLTNYSANILAINTKEDDYRHALNSPADLLIIAGGDGTIEKIIRAMKKQGITNPIAILPFGNANNIANGLCVENNLAATLKSWHKGIFYPLSVGKATTPHTSYYFVESIGWGLFKNLLDSDHLHQHNDDTNKIQAGKKVALKEYSRLTPSNYEITLDSRDYSGHYLWVEIMNSKRMGPALSLAPDAVSHDRFLDVFLVAAHERKKLGNYLKSHYSNYATPEIETIKAKEIFIKTSKQFHIDDELSDPIEHQKKDVIQAHITLTEGTIPVVNTKFTSKPAKMIGDSRPK</sequence>
<dbReference type="GO" id="GO:0005524">
    <property type="term" value="F:ATP binding"/>
    <property type="evidence" value="ECO:0007669"/>
    <property type="project" value="UniProtKB-KW"/>
</dbReference>
<evidence type="ECO:0000313" key="7">
    <source>
        <dbReference type="Proteomes" id="UP000248688"/>
    </source>
</evidence>
<dbReference type="Pfam" id="PF19279">
    <property type="entry name" value="YegS_C"/>
    <property type="match status" value="1"/>
</dbReference>
<dbReference type="SUPFAM" id="SSF111331">
    <property type="entry name" value="NAD kinase/diacylglycerol kinase-like"/>
    <property type="match status" value="1"/>
</dbReference>
<accession>A0A2Z4IMP4</accession>
<protein>
    <recommendedName>
        <fullName evidence="5">DAGKc domain-containing protein</fullName>
    </recommendedName>
</protein>
<dbReference type="PANTHER" id="PTHR12358">
    <property type="entry name" value="SPHINGOSINE KINASE"/>
    <property type="match status" value="1"/>
</dbReference>
<dbReference type="PROSITE" id="PS50146">
    <property type="entry name" value="DAGK"/>
    <property type="match status" value="1"/>
</dbReference>
<dbReference type="InterPro" id="IPR017438">
    <property type="entry name" value="ATP-NAD_kinase_N"/>
</dbReference>
<evidence type="ECO:0000259" key="5">
    <source>
        <dbReference type="PROSITE" id="PS50146"/>
    </source>
</evidence>
<dbReference type="InterPro" id="IPR001206">
    <property type="entry name" value="Diacylglycerol_kinase_cat_dom"/>
</dbReference>
<reference evidence="6 7" key="1">
    <citation type="submission" date="2018-06" db="EMBL/GenBank/DDBJ databases">
        <title>Echinicola strongylocentroti sp. nov., isolated from a sea urchin Strongylocentrotus intermedius.</title>
        <authorList>
            <person name="Bae S.S."/>
        </authorList>
    </citation>
    <scope>NUCLEOTIDE SEQUENCE [LARGE SCALE GENOMIC DNA]</scope>
    <source>
        <strain evidence="6 7">MEBiC08714</strain>
    </source>
</reference>
<gene>
    <name evidence="6" type="ORF">DN752_18755</name>
</gene>
<dbReference type="EMBL" id="CP030041">
    <property type="protein sequence ID" value="AWW32010.1"/>
    <property type="molecule type" value="Genomic_DNA"/>
</dbReference>
<evidence type="ECO:0000313" key="6">
    <source>
        <dbReference type="EMBL" id="AWW32010.1"/>
    </source>
</evidence>
<organism evidence="6 7">
    <name type="scientific">Echinicola strongylocentroti</name>
    <dbReference type="NCBI Taxonomy" id="1795355"/>
    <lineage>
        <taxon>Bacteria</taxon>
        <taxon>Pseudomonadati</taxon>
        <taxon>Bacteroidota</taxon>
        <taxon>Cytophagia</taxon>
        <taxon>Cytophagales</taxon>
        <taxon>Cyclobacteriaceae</taxon>
        <taxon>Echinicola</taxon>
    </lineage>
</organism>
<keyword evidence="4" id="KW-0067">ATP-binding</keyword>
<dbReference type="Proteomes" id="UP000248688">
    <property type="component" value="Chromosome"/>
</dbReference>
<keyword evidence="3" id="KW-0418">Kinase</keyword>
<dbReference type="InterPro" id="IPR045540">
    <property type="entry name" value="YegS/DAGK_C"/>
</dbReference>
<dbReference type="OrthoDB" id="142078at2"/>